<dbReference type="GO" id="GO:0004664">
    <property type="term" value="F:prephenate dehydratase activity"/>
    <property type="evidence" value="ECO:0007669"/>
    <property type="project" value="UniProtKB-EC"/>
</dbReference>
<dbReference type="SMART" id="SM00830">
    <property type="entry name" value="CM_2"/>
    <property type="match status" value="1"/>
</dbReference>
<evidence type="ECO:0000256" key="9">
    <source>
        <dbReference type="ARBA" id="ARBA00022490"/>
    </source>
</evidence>
<dbReference type="PANTHER" id="PTHR21022">
    <property type="entry name" value="PREPHENATE DEHYDRATASE P PROTEIN"/>
    <property type="match status" value="1"/>
</dbReference>
<evidence type="ECO:0000256" key="17">
    <source>
        <dbReference type="ARBA" id="ARBA00031520"/>
    </source>
</evidence>
<keyword evidence="11" id="KW-0057">Aromatic amino acid biosynthesis</keyword>
<dbReference type="InterPro" id="IPR045865">
    <property type="entry name" value="ACT-like_dom_sf"/>
</dbReference>
<keyword evidence="24" id="KW-1185">Reference proteome</keyword>
<evidence type="ECO:0000256" key="12">
    <source>
        <dbReference type="ARBA" id="ARBA00023222"/>
    </source>
</evidence>
<dbReference type="Pfam" id="PF01842">
    <property type="entry name" value="ACT"/>
    <property type="match status" value="1"/>
</dbReference>
<dbReference type="Gene3D" id="3.30.70.260">
    <property type="match status" value="1"/>
</dbReference>
<sequence>MSASEPTDPALEALRKQIDAIDEQLVGLLNRRADVVVEVGKLKQKSGGPIYAPDREKLVLDKVRKLNHGPLPDRCLEAIYREVMSGSFALEKPLRIGYLGPAGTFSHAAAVRKFGSGVEYVPLSDIPSVFEEVVRGHCDYGMVPVENSLHGGVVDTLDAFLASSAKIYAEVKVTIHHNLLAASPWESIKTVLSKPEVFSQCRNWLASTARDRDVQPAASTSKAAEIAATTPGVAAIGSTLAGQLHGLRVLFENIEDDPDNQTRFFVLSREGARKTGDDKTAIMFTTAHKPGALAEVLDVFKERGINLTDIEKRPSKKVNWEYYFFIDAEGHADEPRMKQAIEESRQHCLQLTVLGSYPRATEVL</sequence>
<dbReference type="NCBIfam" id="TIGR01807">
    <property type="entry name" value="CM_P2"/>
    <property type="match status" value="1"/>
</dbReference>
<feature type="domain" description="Prephenate dehydratase" evidence="21">
    <location>
        <begin position="95"/>
        <end position="269"/>
    </location>
</feature>
<organism evidence="23 24">
    <name type="scientific">Humisphaera borealis</name>
    <dbReference type="NCBI Taxonomy" id="2807512"/>
    <lineage>
        <taxon>Bacteria</taxon>
        <taxon>Pseudomonadati</taxon>
        <taxon>Planctomycetota</taxon>
        <taxon>Phycisphaerae</taxon>
        <taxon>Tepidisphaerales</taxon>
        <taxon>Tepidisphaeraceae</taxon>
        <taxon>Humisphaera</taxon>
    </lineage>
</organism>
<dbReference type="GO" id="GO:0005737">
    <property type="term" value="C:cytoplasm"/>
    <property type="evidence" value="ECO:0007669"/>
    <property type="project" value="UniProtKB-SubCell"/>
</dbReference>
<evidence type="ECO:0000256" key="10">
    <source>
        <dbReference type="ARBA" id="ARBA00022605"/>
    </source>
</evidence>
<evidence type="ECO:0000313" key="24">
    <source>
        <dbReference type="Proteomes" id="UP000593765"/>
    </source>
</evidence>
<evidence type="ECO:0000313" key="23">
    <source>
        <dbReference type="EMBL" id="QOV90352.1"/>
    </source>
</evidence>
<dbReference type="Gene3D" id="1.20.59.10">
    <property type="entry name" value="Chorismate mutase"/>
    <property type="match status" value="1"/>
</dbReference>
<evidence type="ECO:0000256" key="11">
    <source>
        <dbReference type="ARBA" id="ARBA00023141"/>
    </source>
</evidence>
<evidence type="ECO:0000256" key="8">
    <source>
        <dbReference type="ARBA" id="ARBA00014401"/>
    </source>
</evidence>
<dbReference type="InterPro" id="IPR036263">
    <property type="entry name" value="Chorismate_II_sf"/>
</dbReference>
<dbReference type="PROSITE" id="PS51671">
    <property type="entry name" value="ACT"/>
    <property type="match status" value="1"/>
</dbReference>
<name>A0A7M2WYQ2_9BACT</name>
<dbReference type="InterPro" id="IPR010957">
    <property type="entry name" value="G/b/e-P-prot_chorismate_mutase"/>
</dbReference>
<dbReference type="UniPathway" id="UPA00121">
    <property type="reaction ID" value="UER00345"/>
</dbReference>
<dbReference type="EC" id="5.4.99.5" evidence="6"/>
<evidence type="ECO:0000256" key="2">
    <source>
        <dbReference type="ARBA" id="ARBA00002364"/>
    </source>
</evidence>
<dbReference type="RefSeq" id="WP_206293433.1">
    <property type="nucleotide sequence ID" value="NZ_CP063458.1"/>
</dbReference>
<dbReference type="InterPro" id="IPR001086">
    <property type="entry name" value="Preph_deHydtase"/>
</dbReference>
<evidence type="ECO:0000256" key="13">
    <source>
        <dbReference type="ARBA" id="ARBA00023235"/>
    </source>
</evidence>
<dbReference type="InterPro" id="IPR002701">
    <property type="entry name" value="CM_II_prokaryot"/>
</dbReference>
<comment type="pathway">
    <text evidence="5">Metabolic intermediate biosynthesis; prephenate biosynthesis; prephenate from chorismate: step 1/1.</text>
</comment>
<dbReference type="CDD" id="cd04905">
    <property type="entry name" value="ACT_CM-PDT"/>
    <property type="match status" value="1"/>
</dbReference>
<dbReference type="GO" id="GO:0004106">
    <property type="term" value="F:chorismate mutase activity"/>
    <property type="evidence" value="ECO:0007669"/>
    <property type="project" value="UniProtKB-EC"/>
</dbReference>
<reference evidence="23 24" key="1">
    <citation type="submission" date="2020-10" db="EMBL/GenBank/DDBJ databases">
        <title>Wide distribution of Phycisphaera-like planctomycetes from WD2101 soil group in peatlands and genome analysis of the first cultivated representative.</title>
        <authorList>
            <person name="Dedysh S.N."/>
            <person name="Beletsky A.V."/>
            <person name="Ivanova A."/>
            <person name="Kulichevskaya I.S."/>
            <person name="Suzina N.E."/>
            <person name="Philippov D.A."/>
            <person name="Rakitin A.L."/>
            <person name="Mardanov A.V."/>
            <person name="Ravin N.V."/>
        </authorList>
    </citation>
    <scope>NUCLEOTIDE SEQUENCE [LARGE SCALE GENOMIC DNA]</scope>
    <source>
        <strain evidence="23 24">M1803</strain>
    </source>
</reference>
<dbReference type="NCBIfam" id="NF008865">
    <property type="entry name" value="PRK11898.1"/>
    <property type="match status" value="1"/>
</dbReference>
<keyword evidence="15" id="KW-0511">Multifunctional enzyme</keyword>
<protein>
    <recommendedName>
        <fullName evidence="8">Bifunctional chorismate mutase/prephenate dehydratase</fullName>
        <ecNumber evidence="7">4.2.1.51</ecNumber>
        <ecNumber evidence="6">5.4.99.5</ecNumber>
    </recommendedName>
    <alternativeName>
        <fullName evidence="17">Chorismate mutase-prephenate dehydratase</fullName>
    </alternativeName>
    <alternativeName>
        <fullName evidence="16">p-protein</fullName>
    </alternativeName>
</protein>
<comment type="catalytic activity">
    <reaction evidence="18">
        <text>prephenate + H(+) = 3-phenylpyruvate + CO2 + H2O</text>
        <dbReference type="Rhea" id="RHEA:21648"/>
        <dbReference type="ChEBI" id="CHEBI:15377"/>
        <dbReference type="ChEBI" id="CHEBI:15378"/>
        <dbReference type="ChEBI" id="CHEBI:16526"/>
        <dbReference type="ChEBI" id="CHEBI:18005"/>
        <dbReference type="ChEBI" id="CHEBI:29934"/>
        <dbReference type="EC" id="4.2.1.51"/>
    </reaction>
</comment>
<evidence type="ECO:0000256" key="4">
    <source>
        <dbReference type="ARBA" id="ARBA00004741"/>
    </source>
</evidence>
<dbReference type="Gene3D" id="3.40.190.10">
    <property type="entry name" value="Periplasmic binding protein-like II"/>
    <property type="match status" value="2"/>
</dbReference>
<comment type="subcellular location">
    <subcellularLocation>
        <location evidence="3">Cytoplasm</location>
    </subcellularLocation>
</comment>
<dbReference type="Pfam" id="PF00800">
    <property type="entry name" value="PDT"/>
    <property type="match status" value="1"/>
</dbReference>
<evidence type="ECO:0000256" key="14">
    <source>
        <dbReference type="ARBA" id="ARBA00023239"/>
    </source>
</evidence>
<dbReference type="PROSITE" id="PS51171">
    <property type="entry name" value="PREPHENATE_DEHYDR_3"/>
    <property type="match status" value="1"/>
</dbReference>
<dbReference type="Pfam" id="PF01817">
    <property type="entry name" value="CM_2"/>
    <property type="match status" value="1"/>
</dbReference>
<evidence type="ECO:0000256" key="1">
    <source>
        <dbReference type="ARBA" id="ARBA00000824"/>
    </source>
</evidence>
<evidence type="ECO:0000259" key="20">
    <source>
        <dbReference type="PROSITE" id="PS51168"/>
    </source>
</evidence>
<evidence type="ECO:0000259" key="21">
    <source>
        <dbReference type="PROSITE" id="PS51171"/>
    </source>
</evidence>
<evidence type="ECO:0000256" key="6">
    <source>
        <dbReference type="ARBA" id="ARBA00012404"/>
    </source>
</evidence>
<dbReference type="PIRSF" id="PIRSF001500">
    <property type="entry name" value="Chor_mut_pdt_Ppr"/>
    <property type="match status" value="1"/>
</dbReference>
<feature type="domain" description="ACT" evidence="22">
    <location>
        <begin position="281"/>
        <end position="358"/>
    </location>
</feature>
<dbReference type="UniPathway" id="UPA00120">
    <property type="reaction ID" value="UER00203"/>
</dbReference>
<dbReference type="FunFam" id="3.30.70.260:FF:000012">
    <property type="entry name" value="Prephenate dehydratase"/>
    <property type="match status" value="1"/>
</dbReference>
<dbReference type="InterPro" id="IPR002912">
    <property type="entry name" value="ACT_dom"/>
</dbReference>
<keyword evidence="14 23" id="KW-0456">Lyase</keyword>
<evidence type="ECO:0000256" key="3">
    <source>
        <dbReference type="ARBA" id="ARBA00004496"/>
    </source>
</evidence>
<evidence type="ECO:0000259" key="22">
    <source>
        <dbReference type="PROSITE" id="PS51671"/>
    </source>
</evidence>
<dbReference type="InterPro" id="IPR036979">
    <property type="entry name" value="CM_dom_sf"/>
</dbReference>
<dbReference type="PANTHER" id="PTHR21022:SF19">
    <property type="entry name" value="PREPHENATE DEHYDRATASE-RELATED"/>
    <property type="match status" value="1"/>
</dbReference>
<dbReference type="Proteomes" id="UP000593765">
    <property type="component" value="Chromosome"/>
</dbReference>
<dbReference type="EC" id="4.2.1.51" evidence="7"/>
<dbReference type="GO" id="GO:0046417">
    <property type="term" value="P:chorismate metabolic process"/>
    <property type="evidence" value="ECO:0007669"/>
    <property type="project" value="InterPro"/>
</dbReference>
<comment type="function">
    <text evidence="2">Catalyzes the Claisen rearrangement of chorismate to prephenate and the decarboxylation/dehydration of prephenate to phenylpyruvate.</text>
</comment>
<feature type="domain" description="Chorismate mutase" evidence="20">
    <location>
        <begin position="5"/>
        <end position="95"/>
    </location>
</feature>
<keyword evidence="10" id="KW-0028">Amino-acid biosynthesis</keyword>
<evidence type="ECO:0000256" key="5">
    <source>
        <dbReference type="ARBA" id="ARBA00004817"/>
    </source>
</evidence>
<dbReference type="AlphaFoldDB" id="A0A7M2WYQ2"/>
<evidence type="ECO:0000256" key="18">
    <source>
        <dbReference type="ARBA" id="ARBA00047848"/>
    </source>
</evidence>
<evidence type="ECO:0000256" key="7">
    <source>
        <dbReference type="ARBA" id="ARBA00013147"/>
    </source>
</evidence>
<evidence type="ECO:0000256" key="19">
    <source>
        <dbReference type="PIRSR" id="PIRSR001500-2"/>
    </source>
</evidence>
<evidence type="ECO:0000256" key="16">
    <source>
        <dbReference type="ARBA" id="ARBA00031175"/>
    </source>
</evidence>
<dbReference type="InterPro" id="IPR008242">
    <property type="entry name" value="Chor_mutase/pphenate_deHydtase"/>
</dbReference>
<proteinExistence type="predicted"/>
<dbReference type="GO" id="GO:0009094">
    <property type="term" value="P:L-phenylalanine biosynthetic process"/>
    <property type="evidence" value="ECO:0007669"/>
    <property type="project" value="UniProtKB-UniPathway"/>
</dbReference>
<keyword evidence="9" id="KW-0963">Cytoplasm</keyword>
<comment type="pathway">
    <text evidence="4">Amino-acid biosynthesis; L-phenylalanine biosynthesis; phenylpyruvate from prephenate: step 1/1.</text>
</comment>
<dbReference type="EMBL" id="CP063458">
    <property type="protein sequence ID" value="QOV90352.1"/>
    <property type="molecule type" value="Genomic_DNA"/>
</dbReference>
<comment type="catalytic activity">
    <reaction evidence="1">
        <text>chorismate = prephenate</text>
        <dbReference type="Rhea" id="RHEA:13897"/>
        <dbReference type="ChEBI" id="CHEBI:29748"/>
        <dbReference type="ChEBI" id="CHEBI:29934"/>
        <dbReference type="EC" id="5.4.99.5"/>
    </reaction>
</comment>
<dbReference type="SUPFAM" id="SSF53850">
    <property type="entry name" value="Periplasmic binding protein-like II"/>
    <property type="match status" value="1"/>
</dbReference>
<evidence type="ECO:0000256" key="15">
    <source>
        <dbReference type="ARBA" id="ARBA00023268"/>
    </source>
</evidence>
<feature type="site" description="Essential for prephenate dehydratase activity" evidence="19">
    <location>
        <position position="262"/>
    </location>
</feature>
<dbReference type="PROSITE" id="PS51168">
    <property type="entry name" value="CHORISMATE_MUT_2"/>
    <property type="match status" value="1"/>
</dbReference>
<keyword evidence="13" id="KW-0413">Isomerase</keyword>
<gene>
    <name evidence="23" type="primary">pheA</name>
    <name evidence="23" type="ORF">IPV69_02990</name>
</gene>
<dbReference type="SUPFAM" id="SSF55021">
    <property type="entry name" value="ACT-like"/>
    <property type="match status" value="1"/>
</dbReference>
<dbReference type="SUPFAM" id="SSF48600">
    <property type="entry name" value="Chorismate mutase II"/>
    <property type="match status" value="1"/>
</dbReference>
<dbReference type="KEGG" id="hbs:IPV69_02990"/>
<keyword evidence="12" id="KW-0584">Phenylalanine biosynthesis</keyword>
<accession>A0A7M2WYQ2</accession>
<dbReference type="CDD" id="cd13630">
    <property type="entry name" value="PBP2_PDT_1"/>
    <property type="match status" value="1"/>
</dbReference>